<evidence type="ECO:0000256" key="7">
    <source>
        <dbReference type="ARBA" id="ARBA00022946"/>
    </source>
</evidence>
<keyword evidence="8 13" id="KW-0408">Iron</keyword>
<keyword evidence="5 13" id="KW-0479">Metal-binding</keyword>
<dbReference type="EMBL" id="LK052906">
    <property type="protein sequence ID" value="CDR46043.1"/>
    <property type="molecule type" value="Genomic_DNA"/>
</dbReference>
<protein>
    <recommendedName>
        <fullName evidence="11 13">Cytochrome c oxidase subunit 6, mitochondrial</fullName>
    </recommendedName>
    <alternativeName>
        <fullName evidence="12 13">Cytochrome c oxidase polypeptide VI</fullName>
    </alternativeName>
</protein>
<evidence type="ECO:0000313" key="14">
    <source>
        <dbReference type="EMBL" id="CDR46043.1"/>
    </source>
</evidence>
<dbReference type="GO" id="GO:0045277">
    <property type="term" value="C:respiratory chain complex IV"/>
    <property type="evidence" value="ECO:0007669"/>
    <property type="project" value="UniProtKB-UniRule"/>
</dbReference>
<dbReference type="FunFam" id="1.25.40.40:FF:000001">
    <property type="entry name" value="Cytochrome c oxidase subunit VI"/>
    <property type="match status" value="1"/>
</dbReference>
<gene>
    <name evidence="15" type="ORF">BON22_5294</name>
    <name evidence="14" type="ORF">CYFA0S_21e01508g</name>
</gene>
<evidence type="ECO:0000256" key="10">
    <source>
        <dbReference type="ARBA" id="ARBA00023136"/>
    </source>
</evidence>
<accession>A0A061BDV0</accession>
<keyword evidence="10 13" id="KW-0472">Membrane</keyword>
<dbReference type="OrthoDB" id="5778907at2759"/>
<keyword evidence="7 13" id="KW-0809">Transit peptide</keyword>
<evidence type="ECO:0000256" key="13">
    <source>
        <dbReference type="RuleBase" id="RU368103"/>
    </source>
</evidence>
<keyword evidence="6 13" id="KW-0999">Mitochondrion inner membrane</keyword>
<dbReference type="InterPro" id="IPR036545">
    <property type="entry name" value="Cyt_c_oxidase_su5A/6_sf"/>
</dbReference>
<dbReference type="UniPathway" id="UPA00705"/>
<reference evidence="16" key="2">
    <citation type="journal article" date="2017" name="Genome Announc.">
        <title>Genome sequences of Cyberlindnera fabianii 65, Pichia kudriavzevii 129, and Saccharomyces cerevisiae 131 isolated from fermented masau fruits in Zimbabwe.</title>
        <authorList>
            <person name="van Rijswijck I.M.H."/>
            <person name="Derks M.F.L."/>
            <person name="Abee T."/>
            <person name="de Ridder D."/>
            <person name="Smid E.J."/>
        </authorList>
    </citation>
    <scope>NUCLEOTIDE SEQUENCE [LARGE SCALE GENOMIC DNA]</scope>
    <source>
        <strain evidence="16">65</strain>
    </source>
</reference>
<dbReference type="InterPro" id="IPR003204">
    <property type="entry name" value="Cyt_c_oxidase_su5A/6"/>
</dbReference>
<dbReference type="Pfam" id="PF02284">
    <property type="entry name" value="COX5A"/>
    <property type="match status" value="1"/>
</dbReference>
<evidence type="ECO:0000256" key="5">
    <source>
        <dbReference type="ARBA" id="ARBA00022723"/>
    </source>
</evidence>
<comment type="subunit">
    <text evidence="13">Component of the cytochrome c oxidase (complex IV, CIV), a multisubunit enzyme composed of a catalytic core of 3 subunits and several supernumerary subunits.</text>
</comment>
<name>A0A061BDV0_CYBFA</name>
<organism evidence="14">
    <name type="scientific">Cyberlindnera fabianii</name>
    <name type="common">Yeast</name>
    <name type="synonym">Hansenula fabianii</name>
    <dbReference type="NCBI Taxonomy" id="36022"/>
    <lineage>
        <taxon>Eukaryota</taxon>
        <taxon>Fungi</taxon>
        <taxon>Dikarya</taxon>
        <taxon>Ascomycota</taxon>
        <taxon>Saccharomycotina</taxon>
        <taxon>Saccharomycetes</taxon>
        <taxon>Phaffomycetales</taxon>
        <taxon>Phaffomycetaceae</taxon>
        <taxon>Cyberlindnera</taxon>
    </lineage>
</organism>
<comment type="function">
    <text evidence="13">Component of the cytochrome c oxidase, the last enzyme in the mitochondrial electron transport chain which drives oxidative phosphorylation. The respiratory chain contains 3 multisubunit complexes succinate dehydrogenase (complex II, CII), ubiquinol-cytochrome c oxidoreductase (cytochrome b-c1 complex, complex III, CIII) and cytochrome c oxidase (complex IV, CIV), that cooperate to transfer electrons derived from NADH and succinate to molecular oxygen, creating an electrochemical gradient over the inner membrane that drives transmembrane transport and the ATP synthase. Cytochrome c oxidase is the component of the respiratory chain that catalyzes the reduction of oxygen to water. Electrons originating from reduced cytochrome c in the intermembrane space (IMS) are transferred via the dinuclear copper A center (CU(A)) of subunit 2 and heme A of subunit 1 to the active site in subunit 1, a binuclear center (BNC) formed by heme A3 and copper B (CU(B)). The BNC reduces molecular oxygen to 2 water molecules using 4 electrons from cytochrome c in the IMS and 4 protons from the mitochondrial matrix.</text>
</comment>
<keyword evidence="9 13" id="KW-0496">Mitochondrion</keyword>
<evidence type="ECO:0000256" key="8">
    <source>
        <dbReference type="ARBA" id="ARBA00023004"/>
    </source>
</evidence>
<reference evidence="14" key="1">
    <citation type="journal article" date="2014" name="Genome Announc.">
        <title>Genome sequence of the yeast Cyberlindnera fabianii (Hansenula fabianii).</title>
        <authorList>
            <person name="Freel K.C."/>
            <person name="Sarilar V."/>
            <person name="Neuveglise C."/>
            <person name="Devillers H."/>
            <person name="Friedrich A."/>
            <person name="Schacherer J."/>
        </authorList>
    </citation>
    <scope>NUCLEOTIDE SEQUENCE</scope>
    <source>
        <strain evidence="14">YJS4271</strain>
    </source>
</reference>
<dbReference type="Proteomes" id="UP000189513">
    <property type="component" value="Unassembled WGS sequence"/>
</dbReference>
<evidence type="ECO:0000256" key="6">
    <source>
        <dbReference type="ARBA" id="ARBA00022792"/>
    </source>
</evidence>
<evidence type="ECO:0000256" key="11">
    <source>
        <dbReference type="ARBA" id="ARBA00070174"/>
    </source>
</evidence>
<dbReference type="GO" id="GO:0046872">
    <property type="term" value="F:metal ion binding"/>
    <property type="evidence" value="ECO:0007669"/>
    <property type="project" value="UniProtKB-UniRule"/>
</dbReference>
<proteinExistence type="inferred from homology"/>
<dbReference type="VEuPathDB" id="FungiDB:BON22_5294"/>
<comment type="subcellular location">
    <subcellularLocation>
        <location evidence="1 13">Mitochondrion inner membrane</location>
        <topology evidence="1 13">Peripheral membrane protein</topology>
        <orientation evidence="1 13">Matrix side</orientation>
    </subcellularLocation>
</comment>
<comment type="similarity">
    <text evidence="3 13">Belongs to the cytochrome c oxidase subunit 5A family.</text>
</comment>
<evidence type="ECO:0000313" key="15">
    <source>
        <dbReference type="EMBL" id="ONH64895.1"/>
    </source>
</evidence>
<dbReference type="OMA" id="MEKWPAD"/>
<evidence type="ECO:0000256" key="4">
    <source>
        <dbReference type="ARBA" id="ARBA00022617"/>
    </source>
</evidence>
<keyword evidence="4 13" id="KW-0349">Heme</keyword>
<dbReference type="AlphaFoldDB" id="A0A061BDV0"/>
<sequence length="150" mass="17397">MFSRTILRSQLAPVARRAIVASPVTTTRIAPTFIRKYSDHHEETFEEFTARFEKEFDQAYDLFEVQRILNNAFSYDLVPSPTVIEKALQAARRVNDYATAVRVFEGLKYKVENAEQYNAYLEELKAVREELGITLKEDLFPELANVPHHN</sequence>
<dbReference type="STRING" id="36022.A0A061BDV0"/>
<evidence type="ECO:0000256" key="1">
    <source>
        <dbReference type="ARBA" id="ARBA00004443"/>
    </source>
</evidence>
<evidence type="ECO:0000256" key="2">
    <source>
        <dbReference type="ARBA" id="ARBA00004673"/>
    </source>
</evidence>
<keyword evidence="16" id="KW-1185">Reference proteome</keyword>
<evidence type="ECO:0000256" key="3">
    <source>
        <dbReference type="ARBA" id="ARBA00007972"/>
    </source>
</evidence>
<dbReference type="PANTHER" id="PTHR14200:SF11">
    <property type="entry name" value="CYTOCHROME C OXIDASE SUBUNIT 5A, MITOCHONDRIAL"/>
    <property type="match status" value="1"/>
</dbReference>
<reference evidence="15" key="3">
    <citation type="submission" date="2017-01" db="EMBL/GenBank/DDBJ databases">
        <authorList>
            <person name="Mah S.A."/>
            <person name="Swanson W.J."/>
            <person name="Moy G.W."/>
            <person name="Vacquier V.D."/>
        </authorList>
    </citation>
    <scope>NUCLEOTIDE SEQUENCE [LARGE SCALE GENOMIC DNA]</scope>
    <source>
        <strain evidence="15">65</strain>
    </source>
</reference>
<dbReference type="CDD" id="cd00923">
    <property type="entry name" value="Cyt_c_Oxidase_Va"/>
    <property type="match status" value="1"/>
</dbReference>
<dbReference type="EMBL" id="MPUK01000016">
    <property type="protein sequence ID" value="ONH64895.1"/>
    <property type="molecule type" value="Genomic_DNA"/>
</dbReference>
<dbReference type="Gene3D" id="1.25.40.40">
    <property type="entry name" value="Cytochrome c oxidase, subunit Va/VI"/>
    <property type="match status" value="1"/>
</dbReference>
<evidence type="ECO:0000256" key="9">
    <source>
        <dbReference type="ARBA" id="ARBA00023128"/>
    </source>
</evidence>
<dbReference type="PANTHER" id="PTHR14200">
    <property type="entry name" value="CYTOCHROME C OXIDASE POLYPEPTIDE"/>
    <property type="match status" value="1"/>
</dbReference>
<dbReference type="GO" id="GO:0006123">
    <property type="term" value="P:mitochondrial electron transport, cytochrome c to oxygen"/>
    <property type="evidence" value="ECO:0007669"/>
    <property type="project" value="UniProtKB-UniRule"/>
</dbReference>
<comment type="pathway">
    <text evidence="2 13">Energy metabolism; oxidative phosphorylation.</text>
</comment>
<dbReference type="GO" id="GO:0005743">
    <property type="term" value="C:mitochondrial inner membrane"/>
    <property type="evidence" value="ECO:0007669"/>
    <property type="project" value="UniProtKB-SubCell"/>
</dbReference>
<evidence type="ECO:0000256" key="12">
    <source>
        <dbReference type="ARBA" id="ARBA00082700"/>
    </source>
</evidence>
<evidence type="ECO:0000313" key="16">
    <source>
        <dbReference type="Proteomes" id="UP000189513"/>
    </source>
</evidence>
<dbReference type="SUPFAM" id="SSF48479">
    <property type="entry name" value="Cytochrome c oxidase subunit E"/>
    <property type="match status" value="1"/>
</dbReference>